<dbReference type="SUPFAM" id="SSF46689">
    <property type="entry name" value="Homeodomain-like"/>
    <property type="match status" value="2"/>
</dbReference>
<dbReference type="Gene3D" id="1.10.10.60">
    <property type="entry name" value="Homeodomain-like"/>
    <property type="match status" value="2"/>
</dbReference>
<dbReference type="STRING" id="1045775.SAMN05216378_0265"/>
<dbReference type="InterPro" id="IPR001789">
    <property type="entry name" value="Sig_transdc_resp-reg_receiver"/>
</dbReference>
<dbReference type="SUPFAM" id="SSF52172">
    <property type="entry name" value="CheY-like"/>
    <property type="match status" value="1"/>
</dbReference>
<dbReference type="CDD" id="cd17536">
    <property type="entry name" value="REC_YesN-like"/>
    <property type="match status" value="1"/>
</dbReference>
<dbReference type="SMART" id="SM00342">
    <property type="entry name" value="HTH_ARAC"/>
    <property type="match status" value="1"/>
</dbReference>
<dbReference type="Pfam" id="PF12833">
    <property type="entry name" value="HTH_18"/>
    <property type="match status" value="1"/>
</dbReference>
<dbReference type="OrthoDB" id="9794370at2"/>
<proteinExistence type="predicted"/>
<dbReference type="GO" id="GO:0003700">
    <property type="term" value="F:DNA-binding transcription factor activity"/>
    <property type="evidence" value="ECO:0007669"/>
    <property type="project" value="InterPro"/>
</dbReference>
<dbReference type="Pfam" id="PF00072">
    <property type="entry name" value="Response_reg"/>
    <property type="match status" value="1"/>
</dbReference>
<accession>A0A1I1SXY8</accession>
<dbReference type="PROSITE" id="PS50110">
    <property type="entry name" value="RESPONSE_REGULATORY"/>
    <property type="match status" value="1"/>
</dbReference>
<evidence type="ECO:0000259" key="6">
    <source>
        <dbReference type="PROSITE" id="PS50110"/>
    </source>
</evidence>
<keyword evidence="1" id="KW-0805">Transcription regulation</keyword>
<dbReference type="PANTHER" id="PTHR43280">
    <property type="entry name" value="ARAC-FAMILY TRANSCRIPTIONAL REGULATOR"/>
    <property type="match status" value="1"/>
</dbReference>
<dbReference type="InterPro" id="IPR009057">
    <property type="entry name" value="Homeodomain-like_sf"/>
</dbReference>
<dbReference type="PROSITE" id="PS01124">
    <property type="entry name" value="HTH_ARAC_FAMILY_2"/>
    <property type="match status" value="1"/>
</dbReference>
<gene>
    <name evidence="7" type="ORF">SAMN05216378_0265</name>
</gene>
<protein>
    <submittedName>
        <fullName evidence="7">Two-component system, response regulator YesN</fullName>
    </submittedName>
</protein>
<feature type="domain" description="Response regulatory" evidence="6">
    <location>
        <begin position="2"/>
        <end position="120"/>
    </location>
</feature>
<evidence type="ECO:0000256" key="1">
    <source>
        <dbReference type="ARBA" id="ARBA00023015"/>
    </source>
</evidence>
<dbReference type="EMBL" id="FOMT01000001">
    <property type="protein sequence ID" value="SFD51232.1"/>
    <property type="molecule type" value="Genomic_DNA"/>
</dbReference>
<keyword evidence="8" id="KW-1185">Reference proteome</keyword>
<dbReference type="GO" id="GO:0043565">
    <property type="term" value="F:sequence-specific DNA binding"/>
    <property type="evidence" value="ECO:0007669"/>
    <property type="project" value="InterPro"/>
</dbReference>
<dbReference type="PANTHER" id="PTHR43280:SF2">
    <property type="entry name" value="HTH-TYPE TRANSCRIPTIONAL REGULATOR EXSA"/>
    <property type="match status" value="1"/>
</dbReference>
<name>A0A1I1SXY8_9BACL</name>
<feature type="domain" description="HTH araC/xylS-type" evidence="5">
    <location>
        <begin position="416"/>
        <end position="514"/>
    </location>
</feature>
<keyword evidence="3" id="KW-0804">Transcription</keyword>
<evidence type="ECO:0000313" key="8">
    <source>
        <dbReference type="Proteomes" id="UP000198855"/>
    </source>
</evidence>
<dbReference type="InterPro" id="IPR018060">
    <property type="entry name" value="HTH_AraC"/>
</dbReference>
<dbReference type="Gene3D" id="3.40.50.2300">
    <property type="match status" value="1"/>
</dbReference>
<evidence type="ECO:0000256" key="3">
    <source>
        <dbReference type="ARBA" id="ARBA00023163"/>
    </source>
</evidence>
<evidence type="ECO:0000313" key="7">
    <source>
        <dbReference type="EMBL" id="SFD51232.1"/>
    </source>
</evidence>
<reference evidence="8" key="1">
    <citation type="submission" date="2016-10" db="EMBL/GenBank/DDBJ databases">
        <authorList>
            <person name="Varghese N."/>
            <person name="Submissions S."/>
        </authorList>
    </citation>
    <scope>NUCLEOTIDE SEQUENCE [LARGE SCALE GENOMIC DNA]</scope>
    <source>
        <strain evidence="8">CGMCC 1.10784</strain>
    </source>
</reference>
<dbReference type="InterPro" id="IPR018062">
    <property type="entry name" value="HTH_AraC-typ_CS"/>
</dbReference>
<feature type="modified residue" description="4-aspartylphosphate" evidence="4">
    <location>
        <position position="54"/>
    </location>
</feature>
<keyword evidence="2" id="KW-0238">DNA-binding</keyword>
<dbReference type="Proteomes" id="UP000198855">
    <property type="component" value="Unassembled WGS sequence"/>
</dbReference>
<dbReference type="PROSITE" id="PS00041">
    <property type="entry name" value="HTH_ARAC_FAMILY_1"/>
    <property type="match status" value="1"/>
</dbReference>
<dbReference type="InterPro" id="IPR020449">
    <property type="entry name" value="Tscrpt_reg_AraC-type_HTH"/>
</dbReference>
<organism evidence="7 8">
    <name type="scientific">Paenibacillus catalpae</name>
    <dbReference type="NCBI Taxonomy" id="1045775"/>
    <lineage>
        <taxon>Bacteria</taxon>
        <taxon>Bacillati</taxon>
        <taxon>Bacillota</taxon>
        <taxon>Bacilli</taxon>
        <taxon>Bacillales</taxon>
        <taxon>Paenibacillaceae</taxon>
        <taxon>Paenibacillus</taxon>
    </lineage>
</organism>
<dbReference type="SMART" id="SM00448">
    <property type="entry name" value="REC"/>
    <property type="match status" value="1"/>
</dbReference>
<dbReference type="RefSeq" id="WP_091180117.1">
    <property type="nucleotide sequence ID" value="NZ_FOMT01000001.1"/>
</dbReference>
<evidence type="ECO:0000256" key="2">
    <source>
        <dbReference type="ARBA" id="ARBA00023125"/>
    </source>
</evidence>
<dbReference type="AlphaFoldDB" id="A0A1I1SXY8"/>
<dbReference type="InterPro" id="IPR011006">
    <property type="entry name" value="CheY-like_superfamily"/>
</dbReference>
<dbReference type="GO" id="GO:0000160">
    <property type="term" value="P:phosphorelay signal transduction system"/>
    <property type="evidence" value="ECO:0007669"/>
    <property type="project" value="InterPro"/>
</dbReference>
<evidence type="ECO:0000259" key="5">
    <source>
        <dbReference type="PROSITE" id="PS01124"/>
    </source>
</evidence>
<sequence length="518" mass="58768">MKIILVDDERIALDHIRTLIPWEENGYEIAAAATNGRSALRLCEEHRPQIMIVDIRMPVMDGLELIRAVAERGWGVKFIVMSAYEDFNYARQAISLGCVSSYLVKHEVDRNKLIQELANAKLAWEISERQRLLSRSEQLKEAFFASGRTAKHGGHIARPPICALLLQADAPFTTIPAVTAAPDTSGTTGWTEEFIQAGKSASWELIGAFTHGEGRLVVLFEQLDKSACLQREAFYTLASAVQRGLEVRLGHTVSLYLAFEYSDISHLPVMIRKLEDAARHNVFTGRGALVCADDLPLPNRTACVKTDCSRRWLDASTSCLMREDYASFESVIKEWFDSLSQKEWDLNGLYEAVRSLTTLYRERLAAAGLPELDPLDPTMAGPLYRLADIRDRLLRAFGELHEQRSAALKRLSRKLLQALRYLHAHFQDEIGVEDVAFATGISVRYLHELFKRELNRTFLDYLTEYRIKQAKLILMSEDAKMAEVSARVGYRSPQYFSQVFKRLTGVLPHQFRAKEQAR</sequence>
<evidence type="ECO:0000256" key="4">
    <source>
        <dbReference type="PROSITE-ProRule" id="PRU00169"/>
    </source>
</evidence>
<keyword evidence="4" id="KW-0597">Phosphoprotein</keyword>
<dbReference type="PRINTS" id="PR00032">
    <property type="entry name" value="HTHARAC"/>
</dbReference>